<dbReference type="Proteomes" id="UP000014760">
    <property type="component" value="Unassembled WGS sequence"/>
</dbReference>
<evidence type="ECO:0000256" key="5">
    <source>
        <dbReference type="ARBA" id="ARBA00023242"/>
    </source>
</evidence>
<feature type="region of interest" description="Disordered" evidence="7">
    <location>
        <begin position="198"/>
        <end position="249"/>
    </location>
</feature>
<dbReference type="PANTHER" id="PTHR12311">
    <property type="entry name" value="ACTIVATOR OF BASAL TRANSCRIPTION 1"/>
    <property type="match status" value="1"/>
</dbReference>
<sequence>MAESEESTPPRESPKKTPKAKKKEKEPGIIYLSRIPTMMTINVVRRIFSDYGELDRIFLQPDDKAPAHKKMRSFTEGWVEFLDKRRAKLVATLLNGQEIKCKKSNPWHSEIWNIKYLPKFKWGHLSERLAYERAVHQQRLRTEITQAKKEANFFIQNVERNKAKKRREKREADDEEESETAKKFKEIDRDWTYRQRETEKEILTAKKQKTKGSKKGKKATPRTGEVGPKALASNKSFLKTLFSGGSKDD</sequence>
<dbReference type="InterPro" id="IPR039119">
    <property type="entry name" value="ABT1/Esf2"/>
</dbReference>
<feature type="region of interest" description="Disordered" evidence="7">
    <location>
        <begin position="1"/>
        <end position="25"/>
    </location>
</feature>
<dbReference type="SUPFAM" id="SSF54928">
    <property type="entry name" value="RNA-binding domain, RBD"/>
    <property type="match status" value="1"/>
</dbReference>
<proteinExistence type="inferred from homology"/>
<dbReference type="EMBL" id="AMQN01017676">
    <property type="status" value="NOT_ANNOTATED_CDS"/>
    <property type="molecule type" value="Genomic_DNA"/>
</dbReference>
<dbReference type="EMBL" id="KB293389">
    <property type="protein sequence ID" value="ELU16022.1"/>
    <property type="molecule type" value="Genomic_DNA"/>
</dbReference>
<dbReference type="HOGENOM" id="CLU_054086_3_1_1"/>
<protein>
    <recommendedName>
        <fullName evidence="3">Activator of basal transcription 1</fullName>
    </recommendedName>
</protein>
<comment type="subcellular location">
    <subcellularLocation>
        <location evidence="1">Nucleus</location>
        <location evidence="1">Nucleolus</location>
    </subcellularLocation>
</comment>
<reference evidence="9 11" key="2">
    <citation type="journal article" date="2013" name="Nature">
        <title>Insights into bilaterian evolution from three spiralian genomes.</title>
        <authorList>
            <person name="Simakov O."/>
            <person name="Marletaz F."/>
            <person name="Cho S.J."/>
            <person name="Edsinger-Gonzales E."/>
            <person name="Havlak P."/>
            <person name="Hellsten U."/>
            <person name="Kuo D.H."/>
            <person name="Larsson T."/>
            <person name="Lv J."/>
            <person name="Arendt D."/>
            <person name="Savage R."/>
            <person name="Osoegawa K."/>
            <person name="de Jong P."/>
            <person name="Grimwood J."/>
            <person name="Chapman J.A."/>
            <person name="Shapiro H."/>
            <person name="Aerts A."/>
            <person name="Otillar R.P."/>
            <person name="Terry A.Y."/>
            <person name="Boore J.L."/>
            <person name="Grigoriev I.V."/>
            <person name="Lindberg D.R."/>
            <person name="Seaver E.C."/>
            <person name="Weisblat D.A."/>
            <person name="Putnam N.H."/>
            <person name="Rokhsar D.S."/>
        </authorList>
    </citation>
    <scope>NUCLEOTIDE SEQUENCE</scope>
    <source>
        <strain evidence="9 11">I ESC-2004</strain>
    </source>
</reference>
<dbReference type="InterPro" id="IPR012677">
    <property type="entry name" value="Nucleotide-bd_a/b_plait_sf"/>
</dbReference>
<dbReference type="GO" id="GO:0000447">
    <property type="term" value="P:endonucleolytic cleavage in ITS1 to separate SSU-rRNA from 5.8S rRNA and LSU-rRNA from tricistronic rRNA transcript (SSU-rRNA, 5.8S rRNA, LSU-rRNA)"/>
    <property type="evidence" value="ECO:0007669"/>
    <property type="project" value="TreeGrafter"/>
</dbReference>
<dbReference type="InterPro" id="IPR000504">
    <property type="entry name" value="RRM_dom"/>
</dbReference>
<dbReference type="STRING" id="283909.R7VBT3"/>
<evidence type="ECO:0000256" key="6">
    <source>
        <dbReference type="PROSITE-ProRule" id="PRU00176"/>
    </source>
</evidence>
<evidence type="ECO:0000256" key="3">
    <source>
        <dbReference type="ARBA" id="ARBA00020737"/>
    </source>
</evidence>
<dbReference type="GO" id="GO:0000472">
    <property type="term" value="P:endonucleolytic cleavage to generate mature 5'-end of SSU-rRNA from (SSU-rRNA, 5.8S rRNA, LSU-rRNA)"/>
    <property type="evidence" value="ECO:0007669"/>
    <property type="project" value="TreeGrafter"/>
</dbReference>
<feature type="domain" description="RRM" evidence="8">
    <location>
        <begin position="28"/>
        <end position="106"/>
    </location>
</feature>
<evidence type="ECO:0000313" key="11">
    <source>
        <dbReference type="Proteomes" id="UP000014760"/>
    </source>
</evidence>
<dbReference type="InterPro" id="IPR034353">
    <property type="entry name" value="ABT1/ESF2_RRM"/>
</dbReference>
<dbReference type="GO" id="GO:0034462">
    <property type="term" value="P:small-subunit processome assembly"/>
    <property type="evidence" value="ECO:0007669"/>
    <property type="project" value="TreeGrafter"/>
</dbReference>
<keyword evidence="4 6" id="KW-0694">RNA-binding</keyword>
<dbReference type="EnsemblMetazoa" id="CapteT121614">
    <property type="protein sequence ID" value="CapteP121614"/>
    <property type="gene ID" value="CapteG121614"/>
</dbReference>
<dbReference type="Gene3D" id="3.30.70.330">
    <property type="match status" value="1"/>
</dbReference>
<dbReference type="GO" id="GO:0000480">
    <property type="term" value="P:endonucleolytic cleavage in 5'-ETS of tricistronic rRNA transcript (SSU-rRNA, 5.8S rRNA, LSU-rRNA)"/>
    <property type="evidence" value="ECO:0007669"/>
    <property type="project" value="TreeGrafter"/>
</dbReference>
<evidence type="ECO:0000259" key="8">
    <source>
        <dbReference type="PROSITE" id="PS50102"/>
    </source>
</evidence>
<dbReference type="OrthoDB" id="287393at2759"/>
<feature type="compositionally biased region" description="Basic residues" evidence="7">
    <location>
        <begin position="206"/>
        <end position="220"/>
    </location>
</feature>
<organism evidence="9">
    <name type="scientific">Capitella teleta</name>
    <name type="common">Polychaete worm</name>
    <dbReference type="NCBI Taxonomy" id="283909"/>
    <lineage>
        <taxon>Eukaryota</taxon>
        <taxon>Metazoa</taxon>
        <taxon>Spiralia</taxon>
        <taxon>Lophotrochozoa</taxon>
        <taxon>Annelida</taxon>
        <taxon>Polychaeta</taxon>
        <taxon>Sedentaria</taxon>
        <taxon>Scolecida</taxon>
        <taxon>Capitellidae</taxon>
        <taxon>Capitella</taxon>
    </lineage>
</organism>
<dbReference type="CDD" id="cd12263">
    <property type="entry name" value="RRM_ABT1_like"/>
    <property type="match status" value="1"/>
</dbReference>
<keyword evidence="11" id="KW-1185">Reference proteome</keyword>
<name>R7VBT3_CAPTE</name>
<gene>
    <name evidence="9" type="ORF">CAPTEDRAFT_121614</name>
</gene>
<dbReference type="AlphaFoldDB" id="R7VBT3"/>
<evidence type="ECO:0000256" key="7">
    <source>
        <dbReference type="SAM" id="MobiDB-lite"/>
    </source>
</evidence>
<accession>R7VBT3</accession>
<keyword evidence="5" id="KW-0539">Nucleus</keyword>
<dbReference type="PANTHER" id="PTHR12311:SF7">
    <property type="entry name" value="ACTIVATOR OF BASAL TRANSCRIPTION 1"/>
    <property type="match status" value="1"/>
</dbReference>
<evidence type="ECO:0000313" key="10">
    <source>
        <dbReference type="EnsemblMetazoa" id="CapteP121614"/>
    </source>
</evidence>
<reference evidence="11" key="1">
    <citation type="submission" date="2012-12" db="EMBL/GenBank/DDBJ databases">
        <authorList>
            <person name="Hellsten U."/>
            <person name="Grimwood J."/>
            <person name="Chapman J.A."/>
            <person name="Shapiro H."/>
            <person name="Aerts A."/>
            <person name="Otillar R.P."/>
            <person name="Terry A.Y."/>
            <person name="Boore J.L."/>
            <person name="Simakov O."/>
            <person name="Marletaz F."/>
            <person name="Cho S.-J."/>
            <person name="Edsinger-Gonzales E."/>
            <person name="Havlak P."/>
            <person name="Kuo D.-H."/>
            <person name="Larsson T."/>
            <person name="Lv J."/>
            <person name="Arendt D."/>
            <person name="Savage R."/>
            <person name="Osoegawa K."/>
            <person name="de Jong P."/>
            <person name="Lindberg D.R."/>
            <person name="Seaver E.C."/>
            <person name="Weisblat D.A."/>
            <person name="Putnam N.H."/>
            <person name="Grigoriev I.V."/>
            <person name="Rokhsar D.S."/>
        </authorList>
    </citation>
    <scope>NUCLEOTIDE SEQUENCE</scope>
    <source>
        <strain evidence="11">I ESC-2004</strain>
    </source>
</reference>
<evidence type="ECO:0000256" key="1">
    <source>
        <dbReference type="ARBA" id="ARBA00004604"/>
    </source>
</evidence>
<reference evidence="10" key="3">
    <citation type="submission" date="2015-06" db="UniProtKB">
        <authorList>
            <consortium name="EnsemblMetazoa"/>
        </authorList>
    </citation>
    <scope>IDENTIFICATION</scope>
</reference>
<dbReference type="PROSITE" id="PS50102">
    <property type="entry name" value="RRM"/>
    <property type="match status" value="1"/>
</dbReference>
<evidence type="ECO:0000256" key="2">
    <source>
        <dbReference type="ARBA" id="ARBA00005819"/>
    </source>
</evidence>
<evidence type="ECO:0000313" key="9">
    <source>
        <dbReference type="EMBL" id="ELU16022.1"/>
    </source>
</evidence>
<dbReference type="GO" id="GO:0003723">
    <property type="term" value="F:RNA binding"/>
    <property type="evidence" value="ECO:0007669"/>
    <property type="project" value="UniProtKB-UniRule"/>
</dbReference>
<dbReference type="InterPro" id="IPR035979">
    <property type="entry name" value="RBD_domain_sf"/>
</dbReference>
<feature type="region of interest" description="Disordered" evidence="7">
    <location>
        <begin position="162"/>
        <end position="181"/>
    </location>
</feature>
<evidence type="ECO:0000256" key="4">
    <source>
        <dbReference type="ARBA" id="ARBA00022884"/>
    </source>
</evidence>
<dbReference type="GO" id="GO:0005730">
    <property type="term" value="C:nucleolus"/>
    <property type="evidence" value="ECO:0007669"/>
    <property type="project" value="UniProtKB-SubCell"/>
</dbReference>
<dbReference type="FunCoup" id="R7VBT3">
    <property type="interactions" value="1969"/>
</dbReference>
<dbReference type="OMA" id="PNGSWAF"/>
<comment type="similarity">
    <text evidence="2">Belongs to the ESF2/ABP1 family.</text>
</comment>